<dbReference type="RefSeq" id="WP_108567023.1">
    <property type="nucleotide sequence ID" value="NZ_CP031769.1"/>
</dbReference>
<organism evidence="2 3">
    <name type="scientific">Salinimonas sediminis</name>
    <dbReference type="NCBI Taxonomy" id="2303538"/>
    <lineage>
        <taxon>Bacteria</taxon>
        <taxon>Pseudomonadati</taxon>
        <taxon>Pseudomonadota</taxon>
        <taxon>Gammaproteobacteria</taxon>
        <taxon>Alteromonadales</taxon>
        <taxon>Alteromonadaceae</taxon>
        <taxon>Alteromonas/Salinimonas group</taxon>
        <taxon>Salinimonas</taxon>
    </lineage>
</organism>
<name>A0A346NLS2_9ALTE</name>
<dbReference type="InterPro" id="IPR021836">
    <property type="entry name" value="DUF3429"/>
</dbReference>
<dbReference type="KEGG" id="salm:D0Y50_08930"/>
<reference evidence="2 3" key="1">
    <citation type="submission" date="2018-08" db="EMBL/GenBank/DDBJ databases">
        <title>Salinimonas sediminis sp. nov., a piezophilic bacterium isolated from a deep-sea sediment sample from the New Britain Trench.</title>
        <authorList>
            <person name="Cao J."/>
        </authorList>
    </citation>
    <scope>NUCLEOTIDE SEQUENCE [LARGE SCALE GENOMIC DNA]</scope>
    <source>
        <strain evidence="2 3">N102</strain>
    </source>
</reference>
<feature type="transmembrane region" description="Helical" evidence="1">
    <location>
        <begin position="34"/>
        <end position="54"/>
    </location>
</feature>
<keyword evidence="1" id="KW-0812">Transmembrane</keyword>
<proteinExistence type="predicted"/>
<keyword evidence="1" id="KW-0472">Membrane</keyword>
<feature type="transmembrane region" description="Helical" evidence="1">
    <location>
        <begin position="7"/>
        <end position="28"/>
    </location>
</feature>
<dbReference type="PANTHER" id="PTHR15887">
    <property type="entry name" value="TRANSMEMBRANE PROTEIN 69"/>
    <property type="match status" value="1"/>
</dbReference>
<sequence>MPYPALLLGIAGLIPFIALPILSLSGVIGELAALHYFTQYSAVLLSFFGGVHWFDAIASRKTNHQLYLAMLPTIVAWLALAYGADVRVLGVLSISYLLILFYDKFTLALPKDLILSYISMRVGLTTVVVLCHAVMIFLMR</sequence>
<evidence type="ECO:0000313" key="3">
    <source>
        <dbReference type="Proteomes" id="UP000262073"/>
    </source>
</evidence>
<dbReference type="AlphaFoldDB" id="A0A346NLS2"/>
<dbReference type="OrthoDB" id="8591832at2"/>
<evidence type="ECO:0000313" key="2">
    <source>
        <dbReference type="EMBL" id="AXR06479.1"/>
    </source>
</evidence>
<evidence type="ECO:0000256" key="1">
    <source>
        <dbReference type="SAM" id="Phobius"/>
    </source>
</evidence>
<feature type="transmembrane region" description="Helical" evidence="1">
    <location>
        <begin position="122"/>
        <end position="139"/>
    </location>
</feature>
<dbReference type="Pfam" id="PF11911">
    <property type="entry name" value="DUF3429"/>
    <property type="match status" value="1"/>
</dbReference>
<dbReference type="Proteomes" id="UP000262073">
    <property type="component" value="Chromosome"/>
</dbReference>
<keyword evidence="3" id="KW-1185">Reference proteome</keyword>
<gene>
    <name evidence="2" type="ORF">D0Y50_08930</name>
</gene>
<dbReference type="PANTHER" id="PTHR15887:SF1">
    <property type="entry name" value="TRANSMEMBRANE PROTEIN 69"/>
    <property type="match status" value="1"/>
</dbReference>
<keyword evidence="1" id="KW-1133">Transmembrane helix</keyword>
<dbReference type="EMBL" id="CP031769">
    <property type="protein sequence ID" value="AXR06479.1"/>
    <property type="molecule type" value="Genomic_DNA"/>
</dbReference>
<accession>A0A346NLS2</accession>
<protein>
    <submittedName>
        <fullName evidence="2">DUF3429 domain-containing protein</fullName>
    </submittedName>
</protein>